<accession>A0A2U1CMK2</accession>
<dbReference type="AlphaFoldDB" id="A0A2U1CMK2"/>
<dbReference type="EMBL" id="QEKO01000002">
    <property type="protein sequence ID" value="PVY62221.1"/>
    <property type="molecule type" value="Genomic_DNA"/>
</dbReference>
<evidence type="ECO:0000256" key="4">
    <source>
        <dbReference type="ARBA" id="ARBA00022490"/>
    </source>
</evidence>
<comment type="function">
    <text evidence="6">May be involved in recombination.</text>
</comment>
<dbReference type="GO" id="GO:0043590">
    <property type="term" value="C:bacterial nucleoid"/>
    <property type="evidence" value="ECO:0007669"/>
    <property type="project" value="TreeGrafter"/>
</dbReference>
<dbReference type="Pfam" id="PF04381">
    <property type="entry name" value="RdgC"/>
    <property type="match status" value="1"/>
</dbReference>
<evidence type="ECO:0000259" key="7">
    <source>
        <dbReference type="SMART" id="SM00843"/>
    </source>
</evidence>
<dbReference type="Proteomes" id="UP000246145">
    <property type="component" value="Unassembled WGS sequence"/>
</dbReference>
<dbReference type="InterPro" id="IPR036388">
    <property type="entry name" value="WH-like_DNA-bd_sf"/>
</dbReference>
<comment type="subcellular location">
    <subcellularLocation>
        <location evidence="1 6">Cytoplasm</location>
        <location evidence="1 6">Nucleoid</location>
    </subcellularLocation>
</comment>
<dbReference type="InterPro" id="IPR018541">
    <property type="entry name" value="Ftsk_gamma"/>
</dbReference>
<dbReference type="Pfam" id="PF09397">
    <property type="entry name" value="FtsK_gamma"/>
    <property type="match status" value="1"/>
</dbReference>
<organism evidence="8 9">
    <name type="scientific">Pusillimonas noertemannii</name>
    <dbReference type="NCBI Taxonomy" id="305977"/>
    <lineage>
        <taxon>Bacteria</taxon>
        <taxon>Pseudomonadati</taxon>
        <taxon>Pseudomonadota</taxon>
        <taxon>Betaproteobacteria</taxon>
        <taxon>Burkholderiales</taxon>
        <taxon>Alcaligenaceae</taxon>
        <taxon>Pusillimonas</taxon>
    </lineage>
</organism>
<proteinExistence type="inferred from homology"/>
<reference evidence="8 9" key="1">
    <citation type="submission" date="2018-04" db="EMBL/GenBank/DDBJ databases">
        <title>Genomic Encyclopedia of Type Strains, Phase IV (KMG-IV): sequencing the most valuable type-strain genomes for metagenomic binning, comparative biology and taxonomic classification.</title>
        <authorList>
            <person name="Goeker M."/>
        </authorList>
    </citation>
    <scope>NUCLEOTIDE SEQUENCE [LARGE SCALE GENOMIC DNA]</scope>
    <source>
        <strain evidence="8 9">DSM 10065</strain>
    </source>
</reference>
<evidence type="ECO:0000256" key="5">
    <source>
        <dbReference type="ARBA" id="ARBA00023172"/>
    </source>
</evidence>
<sequence length="378" mass="41969">MWFKNLKVFRLSNWTLSADELAERLEKAAHKPIGASEMQSTGWVQPRDGEGFVHALDGQLLISLRAEQKLLPASVVNQVAKAKAQEIEEQQGYKPGRKQMKEIKEQVTDELLPKAFSSYRDTRAWIDTKNRWLVIDASSSTKSDEVLGMLAKAIDPFPVTPLYVEQSPAAAMTNWLIDDEAPANFSIDQDSELSSTSESRAAVRYVRQSIEIDDVRKHVQAGKQCTRLALTWADRVSFVLTEGLDIKRVTPLDVLRENQDSAAQNEVEQFDSDFTLMTGELARLIASLVEALGGEKATDTPAATVTSESIGDPDDEPYQLAVNVVLENKVASISAIQRHLAIGYNQAARHLERMERDGIVSAMEPNGHREILWANAPA</sequence>
<evidence type="ECO:0000313" key="8">
    <source>
        <dbReference type="EMBL" id="PVY62221.1"/>
    </source>
</evidence>
<dbReference type="HAMAP" id="MF_00194">
    <property type="entry name" value="RdgC"/>
    <property type="match status" value="1"/>
</dbReference>
<protein>
    <recommendedName>
        <fullName evidence="3 6">Recombination-associated protein RdgC</fullName>
    </recommendedName>
</protein>
<evidence type="ECO:0000256" key="1">
    <source>
        <dbReference type="ARBA" id="ARBA00004453"/>
    </source>
</evidence>
<dbReference type="InterPro" id="IPR036390">
    <property type="entry name" value="WH_DNA-bd_sf"/>
</dbReference>
<keyword evidence="5 6" id="KW-0233">DNA recombination</keyword>
<dbReference type="NCBIfam" id="NF001463">
    <property type="entry name" value="PRK00321.1-4"/>
    <property type="match status" value="1"/>
</dbReference>
<keyword evidence="4 6" id="KW-0963">Cytoplasm</keyword>
<dbReference type="PANTHER" id="PTHR38103:SF1">
    <property type="entry name" value="RECOMBINATION-ASSOCIATED PROTEIN RDGC"/>
    <property type="match status" value="1"/>
</dbReference>
<dbReference type="GO" id="GO:0000018">
    <property type="term" value="P:regulation of DNA recombination"/>
    <property type="evidence" value="ECO:0007669"/>
    <property type="project" value="TreeGrafter"/>
</dbReference>
<comment type="similarity">
    <text evidence="2 6">Belongs to the RdgC family.</text>
</comment>
<dbReference type="GO" id="GO:0003690">
    <property type="term" value="F:double-stranded DNA binding"/>
    <property type="evidence" value="ECO:0007669"/>
    <property type="project" value="TreeGrafter"/>
</dbReference>
<evidence type="ECO:0000256" key="3">
    <source>
        <dbReference type="ARBA" id="ARBA00022296"/>
    </source>
</evidence>
<dbReference type="InterPro" id="IPR007476">
    <property type="entry name" value="RdgC"/>
</dbReference>
<dbReference type="PANTHER" id="PTHR38103">
    <property type="entry name" value="RECOMBINATION-ASSOCIATED PROTEIN RDGC"/>
    <property type="match status" value="1"/>
</dbReference>
<dbReference type="GO" id="GO:0006310">
    <property type="term" value="P:DNA recombination"/>
    <property type="evidence" value="ECO:0007669"/>
    <property type="project" value="UniProtKB-UniRule"/>
</dbReference>
<name>A0A2U1CMK2_9BURK</name>
<keyword evidence="9" id="KW-1185">Reference proteome</keyword>
<comment type="caution">
    <text evidence="8">The sequence shown here is derived from an EMBL/GenBank/DDBJ whole genome shotgun (WGS) entry which is preliminary data.</text>
</comment>
<dbReference type="NCBIfam" id="NF001464">
    <property type="entry name" value="PRK00321.1-5"/>
    <property type="match status" value="1"/>
</dbReference>
<dbReference type="SUPFAM" id="SSF46785">
    <property type="entry name" value="Winged helix' DNA-binding domain"/>
    <property type="match status" value="1"/>
</dbReference>
<dbReference type="SMART" id="SM00843">
    <property type="entry name" value="Ftsk_gamma"/>
    <property type="match status" value="1"/>
</dbReference>
<evidence type="ECO:0000313" key="9">
    <source>
        <dbReference type="Proteomes" id="UP000246145"/>
    </source>
</evidence>
<dbReference type="GO" id="GO:0005737">
    <property type="term" value="C:cytoplasm"/>
    <property type="evidence" value="ECO:0007669"/>
    <property type="project" value="UniProtKB-UniRule"/>
</dbReference>
<evidence type="ECO:0000256" key="2">
    <source>
        <dbReference type="ARBA" id="ARBA00008657"/>
    </source>
</evidence>
<dbReference type="OrthoDB" id="5290530at2"/>
<feature type="domain" description="FtsK gamma" evidence="7">
    <location>
        <begin position="311"/>
        <end position="376"/>
    </location>
</feature>
<dbReference type="Gene3D" id="1.10.10.10">
    <property type="entry name" value="Winged helix-like DNA-binding domain superfamily/Winged helix DNA-binding domain"/>
    <property type="match status" value="1"/>
</dbReference>
<evidence type="ECO:0000256" key="6">
    <source>
        <dbReference type="HAMAP-Rule" id="MF_00194"/>
    </source>
</evidence>
<gene>
    <name evidence="6" type="primary">rdgC</name>
    <name evidence="8" type="ORF">C7440_1714</name>
</gene>